<organism evidence="2 3">
    <name type="scientific">Coprinellus micaceus</name>
    <name type="common">Glistening ink-cap mushroom</name>
    <name type="synonym">Coprinus micaceus</name>
    <dbReference type="NCBI Taxonomy" id="71717"/>
    <lineage>
        <taxon>Eukaryota</taxon>
        <taxon>Fungi</taxon>
        <taxon>Dikarya</taxon>
        <taxon>Basidiomycota</taxon>
        <taxon>Agaricomycotina</taxon>
        <taxon>Agaricomycetes</taxon>
        <taxon>Agaricomycetidae</taxon>
        <taxon>Agaricales</taxon>
        <taxon>Agaricineae</taxon>
        <taxon>Psathyrellaceae</taxon>
        <taxon>Coprinellus</taxon>
    </lineage>
</organism>
<keyword evidence="3" id="KW-1185">Reference proteome</keyword>
<protein>
    <recommendedName>
        <fullName evidence="1">CHAT domain-containing protein</fullName>
    </recommendedName>
</protein>
<dbReference type="InterPro" id="IPR024983">
    <property type="entry name" value="CHAT_dom"/>
</dbReference>
<name>A0A4Y7SCU4_COPMI</name>
<proteinExistence type="predicted"/>
<dbReference type="Gene3D" id="1.25.40.10">
    <property type="entry name" value="Tetratricopeptide repeat domain"/>
    <property type="match status" value="3"/>
</dbReference>
<dbReference type="InterPro" id="IPR011990">
    <property type="entry name" value="TPR-like_helical_dom_sf"/>
</dbReference>
<feature type="domain" description="CHAT" evidence="1">
    <location>
        <begin position="1317"/>
        <end position="1611"/>
    </location>
</feature>
<dbReference type="OrthoDB" id="9991317at2759"/>
<gene>
    <name evidence="2" type="ORF">FA13DRAFT_1802081</name>
</gene>
<evidence type="ECO:0000259" key="1">
    <source>
        <dbReference type="Pfam" id="PF12770"/>
    </source>
</evidence>
<accession>A0A4Y7SCU4</accession>
<dbReference type="PANTHER" id="PTHR19959">
    <property type="entry name" value="KINESIN LIGHT CHAIN"/>
    <property type="match status" value="1"/>
</dbReference>
<evidence type="ECO:0000313" key="2">
    <source>
        <dbReference type="EMBL" id="TEB19563.1"/>
    </source>
</evidence>
<dbReference type="SUPFAM" id="SSF48452">
    <property type="entry name" value="TPR-like"/>
    <property type="match status" value="1"/>
</dbReference>
<comment type="caution">
    <text evidence="2">The sequence shown here is derived from an EMBL/GenBank/DDBJ whole genome shotgun (WGS) entry which is preliminary data.</text>
</comment>
<dbReference type="Proteomes" id="UP000298030">
    <property type="component" value="Unassembled WGS sequence"/>
</dbReference>
<dbReference type="STRING" id="71717.A0A4Y7SCU4"/>
<sequence>MDEQGYFRSSQLLSSLTASSPEQLKLGHRIQLRNWYRDIGSTLHKLFLDSQQLCDITAAISSWEKALDVTLTDDPLKPNLLANLASSLIARFCSTSDVCDISRAISLHHEVLSVTSGPDSARTAWLEGLGIASYLRFKRAGDQSDLDEAVLAHHKAVDLTCQDDPNLPARLTRLSKVLWARFQKANSSQDLDHAIDARLRGLSLTQEGDPRLYHWLSELGVLYRRRYACNDSDVDLAEAISAFKSAADHITSGTTLALCLSSLGDATRVRFGITRDLADINDAICAYNRAVETRPEANCFQNLGLSLQVRYNLTESLGDINAAIVAHERALILTSEDDASLPSRLDGLGLSLQTRFDSTGDVADIDAAISVHETAVQRTPRTSKTFPTRLDSLGVSLQMRFNKTRNTLDIDAAVSAHKEAVSLTSGNHLSLPSRLDGLGVALEARFACVGNLEDINEAISAQEKAVALTPASHPSLNARLDSLGAFLKSRFEHTGDISDLTKAISNQRKGLGNIRNPRTTIPPWLSILGDDALEPRFQAIYGIVDLIQAILPLKKAVKAASRSGVLAWLAYLGVTDCRDEFHDIALAVLTEEKILKHTSKDPDLFGAFFCEIAKKFTARFEQTGDLSDISEAFTASQMSVSLTPAGNPALPARLTKLGWCLETRFKRSGELSDISQAIASHRRAVELASQGRPDTHEALLQLGVSFRSRFRQSGNLSDISEAISAHKRIILQTPRRHPCLPRWLSELATSYKERFLRSGNMPDITEAIKAQQKAVRLTVGNYNMLPERLSSLGTLLQFQFNYSCDPPDLENAISAHQRALRFDQNGDAADLCEAISLQERAVGLVPTGHPKLSSLHQHLVKMLEVEEEILRPSPRSGWDLLNTHTLPSVHVSSRVAATIQRIRNGLVLLKEVAEWTSKGHPDLPDRLIDVSKSFKSLFLHSGDTLDIAEALSYQQKAVDLTPGGSVELPSRLGDLGALFHLRFQWHPLPSDLDAAIQLQQMAVNLTPCTDAALPARLNNLGDAFYTRTCYPDAFEDLDNSILCFERAATSTVGPPQPSQSGRILVAFEKALQLIWLKAGLDKTLEGRFSQLQRTAHIAREAAAIACRLRKPAKAVELLEQCRCIVWNQVNSLHTPLDHLPLPDDASTKTLADVLENLSTVTAFRIPSPSVSRVSSQDSNNTHSRHSTLTQRWKKLLTTIRYTPGLESFLLPLTSTALMKHASSLGTIIIVNVYEDRCDALTLIPGHDYPVHIPLPQFNSQKASEYGQILAVELYNQNLRLRRGEEASEDGLKFAPRAAGPYLSKRSQAAKGVHGVLGNLWTGIVKPIFTKLELLNIVDQRKQPLPRIWWCPTGPLTFLPLHAAGIYNAGMSESGMDYVIASYTPTVAVLASRSPLDPKVKNARAGIFLTSQPNALRGSPIRGTTTEVMSVYTSAQDNGVRVMKVEGDDLTVEKCLQYMEDFSSVHLACHASQNTQDPLRSQFRFHKGSLSLQEIIHKNLQNADLAFLSACETSAGDKKLSDEAVHLAAGMLAAGYRRVVATMWAISDLDAPDVADDFYQYLWTRREKGLSAAFDGSLSAHALHYAVQRLRDRLGDSNNSLLRWAPYVHFGD</sequence>
<dbReference type="Pfam" id="PF12770">
    <property type="entry name" value="CHAT"/>
    <property type="match status" value="1"/>
</dbReference>
<reference evidence="2 3" key="1">
    <citation type="journal article" date="2019" name="Nat. Ecol. Evol.">
        <title>Megaphylogeny resolves global patterns of mushroom evolution.</title>
        <authorList>
            <person name="Varga T."/>
            <person name="Krizsan K."/>
            <person name="Foldi C."/>
            <person name="Dima B."/>
            <person name="Sanchez-Garcia M."/>
            <person name="Sanchez-Ramirez S."/>
            <person name="Szollosi G.J."/>
            <person name="Szarkandi J.G."/>
            <person name="Papp V."/>
            <person name="Albert L."/>
            <person name="Andreopoulos W."/>
            <person name="Angelini C."/>
            <person name="Antonin V."/>
            <person name="Barry K.W."/>
            <person name="Bougher N.L."/>
            <person name="Buchanan P."/>
            <person name="Buyck B."/>
            <person name="Bense V."/>
            <person name="Catcheside P."/>
            <person name="Chovatia M."/>
            <person name="Cooper J."/>
            <person name="Damon W."/>
            <person name="Desjardin D."/>
            <person name="Finy P."/>
            <person name="Geml J."/>
            <person name="Haridas S."/>
            <person name="Hughes K."/>
            <person name="Justo A."/>
            <person name="Karasinski D."/>
            <person name="Kautmanova I."/>
            <person name="Kiss B."/>
            <person name="Kocsube S."/>
            <person name="Kotiranta H."/>
            <person name="LaButti K.M."/>
            <person name="Lechner B.E."/>
            <person name="Liimatainen K."/>
            <person name="Lipzen A."/>
            <person name="Lukacs Z."/>
            <person name="Mihaltcheva S."/>
            <person name="Morgado L.N."/>
            <person name="Niskanen T."/>
            <person name="Noordeloos M.E."/>
            <person name="Ohm R.A."/>
            <person name="Ortiz-Santana B."/>
            <person name="Ovrebo C."/>
            <person name="Racz N."/>
            <person name="Riley R."/>
            <person name="Savchenko A."/>
            <person name="Shiryaev A."/>
            <person name="Soop K."/>
            <person name="Spirin V."/>
            <person name="Szebenyi C."/>
            <person name="Tomsovsky M."/>
            <person name="Tulloss R.E."/>
            <person name="Uehling J."/>
            <person name="Grigoriev I.V."/>
            <person name="Vagvolgyi C."/>
            <person name="Papp T."/>
            <person name="Martin F.M."/>
            <person name="Miettinen O."/>
            <person name="Hibbett D.S."/>
            <person name="Nagy L.G."/>
        </authorList>
    </citation>
    <scope>NUCLEOTIDE SEQUENCE [LARGE SCALE GENOMIC DNA]</scope>
    <source>
        <strain evidence="2 3">FP101781</strain>
    </source>
</reference>
<evidence type="ECO:0000313" key="3">
    <source>
        <dbReference type="Proteomes" id="UP000298030"/>
    </source>
</evidence>
<dbReference type="EMBL" id="QPFP01000184">
    <property type="protein sequence ID" value="TEB19563.1"/>
    <property type="molecule type" value="Genomic_DNA"/>
</dbReference>
<dbReference type="PANTHER" id="PTHR19959:SF119">
    <property type="entry name" value="FUNGAL LIPASE-LIKE DOMAIN-CONTAINING PROTEIN"/>
    <property type="match status" value="1"/>
</dbReference>